<proteinExistence type="predicted"/>
<feature type="region of interest" description="Disordered" evidence="1">
    <location>
        <begin position="173"/>
        <end position="223"/>
    </location>
</feature>
<feature type="compositionally biased region" description="Polar residues" evidence="1">
    <location>
        <begin position="59"/>
        <end position="70"/>
    </location>
</feature>
<feature type="chain" id="PRO_5032338091" evidence="2">
    <location>
        <begin position="25"/>
        <end position="427"/>
    </location>
</feature>
<keyword evidence="2" id="KW-0732">Signal</keyword>
<feature type="region of interest" description="Disordered" evidence="1">
    <location>
        <begin position="333"/>
        <end position="427"/>
    </location>
</feature>
<reference evidence="3" key="1">
    <citation type="submission" date="2021-02" db="EMBL/GenBank/DDBJ databases">
        <authorList>
            <person name="Nowell W R."/>
        </authorList>
    </citation>
    <scope>NUCLEOTIDE SEQUENCE</scope>
</reference>
<feature type="compositionally biased region" description="Polar residues" evidence="1">
    <location>
        <begin position="393"/>
        <end position="402"/>
    </location>
</feature>
<name>A0A816B2A5_ADIRI</name>
<keyword evidence="4" id="KW-1185">Reference proteome</keyword>
<gene>
    <name evidence="3" type="ORF">XAT740_LOCUS48137</name>
</gene>
<dbReference type="AlphaFoldDB" id="A0A816B2A5"/>
<feature type="signal peptide" evidence="2">
    <location>
        <begin position="1"/>
        <end position="24"/>
    </location>
</feature>
<feature type="region of interest" description="Disordered" evidence="1">
    <location>
        <begin position="24"/>
        <end position="128"/>
    </location>
</feature>
<dbReference type="Proteomes" id="UP000663828">
    <property type="component" value="Unassembled WGS sequence"/>
</dbReference>
<feature type="compositionally biased region" description="Basic and acidic residues" evidence="1">
    <location>
        <begin position="92"/>
        <end position="101"/>
    </location>
</feature>
<comment type="caution">
    <text evidence="3">The sequence shown here is derived from an EMBL/GenBank/DDBJ whole genome shotgun (WGS) entry which is preliminary data.</text>
</comment>
<evidence type="ECO:0000313" key="3">
    <source>
        <dbReference type="EMBL" id="CAF1604687.1"/>
    </source>
</evidence>
<evidence type="ECO:0000256" key="2">
    <source>
        <dbReference type="SAM" id="SignalP"/>
    </source>
</evidence>
<organism evidence="3 4">
    <name type="scientific">Adineta ricciae</name>
    <name type="common">Rotifer</name>
    <dbReference type="NCBI Taxonomy" id="249248"/>
    <lineage>
        <taxon>Eukaryota</taxon>
        <taxon>Metazoa</taxon>
        <taxon>Spiralia</taxon>
        <taxon>Gnathifera</taxon>
        <taxon>Rotifera</taxon>
        <taxon>Eurotatoria</taxon>
        <taxon>Bdelloidea</taxon>
        <taxon>Adinetida</taxon>
        <taxon>Adinetidae</taxon>
        <taxon>Adineta</taxon>
    </lineage>
</organism>
<dbReference type="EMBL" id="CAJNOR010006842">
    <property type="protein sequence ID" value="CAF1604687.1"/>
    <property type="molecule type" value="Genomic_DNA"/>
</dbReference>
<feature type="compositionally biased region" description="Basic and acidic residues" evidence="1">
    <location>
        <begin position="181"/>
        <end position="223"/>
    </location>
</feature>
<protein>
    <submittedName>
        <fullName evidence="3">Uncharacterized protein</fullName>
    </submittedName>
</protein>
<feature type="compositionally biased region" description="Pro residues" evidence="1">
    <location>
        <begin position="339"/>
        <end position="352"/>
    </location>
</feature>
<feature type="compositionally biased region" description="Basic and acidic residues" evidence="1">
    <location>
        <begin position="72"/>
        <end position="85"/>
    </location>
</feature>
<accession>A0A816B2A5</accession>
<sequence>MLPRKVLLFSSLILLIFIASVTHAQQQDDPPKPEDGALLNGEPTRRPRRTPSSTASSGLHRSQQKQQLIITHTDHTIQKRQDKYYRNSNNYDDDRYGGRYGDDDDDDDRYSGRYRNGHRRIGYDGVDPREYGQDVGDFGPVYSDNDSMYASMNIWIRSADDWEQTGRPSYRKKYRGKKYNKNKDYKNKNYKDNDYKDNDYKGNDYKDNDYKDNYDNDDYDYKKNDRKKRSYSRVKFPVRHFKDIHKFPLRNFPPLISIFPWLPVFYDKITYQTFIFSPTGGIYILPPLINFYGKRFAVAQLIKWGYASLVSSGAPPPPNVNVAPLVQPAAAPVPAASPNVPPPSNNQPPPDNAPSYDTKKNRFVGGVQTDFPDFKPRYSQTIGEKDYGYGNNRPANRNTYGSDPTYGGTGRQEVYPQGGPRSGGGYN</sequence>
<evidence type="ECO:0000313" key="4">
    <source>
        <dbReference type="Proteomes" id="UP000663828"/>
    </source>
</evidence>
<evidence type="ECO:0000256" key="1">
    <source>
        <dbReference type="SAM" id="MobiDB-lite"/>
    </source>
</evidence>